<comment type="caution">
    <text evidence="3">The sequence shown here is derived from an EMBL/GenBank/DDBJ whole genome shotgun (WGS) entry which is preliminary data.</text>
</comment>
<dbReference type="GO" id="GO:0004180">
    <property type="term" value="F:carboxypeptidase activity"/>
    <property type="evidence" value="ECO:0007669"/>
    <property type="project" value="UniProtKB-KW"/>
</dbReference>
<dbReference type="InterPro" id="IPR050491">
    <property type="entry name" value="AmpC-like"/>
</dbReference>
<gene>
    <name evidence="3" type="ORF">C8D86_10359</name>
</gene>
<dbReference type="EMBL" id="QQAX01000003">
    <property type="protein sequence ID" value="RDI48094.1"/>
    <property type="molecule type" value="Genomic_DNA"/>
</dbReference>
<keyword evidence="3" id="KW-0645">Protease</keyword>
<feature type="chain" id="PRO_5016653807" evidence="1">
    <location>
        <begin position="22"/>
        <end position="401"/>
    </location>
</feature>
<dbReference type="OrthoDB" id="9799367at2"/>
<name>A0A370GZJ7_9COXI</name>
<organism evidence="3 4">
    <name type="scientific">Aquicella lusitana</name>
    <dbReference type="NCBI Taxonomy" id="254246"/>
    <lineage>
        <taxon>Bacteria</taxon>
        <taxon>Pseudomonadati</taxon>
        <taxon>Pseudomonadota</taxon>
        <taxon>Gammaproteobacteria</taxon>
        <taxon>Legionellales</taxon>
        <taxon>Coxiellaceae</taxon>
        <taxon>Aquicella</taxon>
    </lineage>
</organism>
<dbReference type="PANTHER" id="PTHR46825">
    <property type="entry name" value="D-ALANYL-D-ALANINE-CARBOXYPEPTIDASE/ENDOPEPTIDASE AMPH"/>
    <property type="match status" value="1"/>
</dbReference>
<dbReference type="Proteomes" id="UP000254720">
    <property type="component" value="Unassembled WGS sequence"/>
</dbReference>
<dbReference type="AlphaFoldDB" id="A0A370GZJ7"/>
<proteinExistence type="predicted"/>
<dbReference type="InterPro" id="IPR001466">
    <property type="entry name" value="Beta-lactam-related"/>
</dbReference>
<dbReference type="RefSeq" id="WP_114833573.1">
    <property type="nucleotide sequence ID" value="NZ_LR699114.1"/>
</dbReference>
<evidence type="ECO:0000259" key="2">
    <source>
        <dbReference type="Pfam" id="PF00144"/>
    </source>
</evidence>
<feature type="signal peptide" evidence="1">
    <location>
        <begin position="1"/>
        <end position="21"/>
    </location>
</feature>
<dbReference type="PANTHER" id="PTHR46825:SF7">
    <property type="entry name" value="D-ALANYL-D-ALANINE CARBOXYPEPTIDASE"/>
    <property type="match status" value="1"/>
</dbReference>
<protein>
    <submittedName>
        <fullName evidence="3">D-alanyl-D-alanine carboxypeptidase</fullName>
    </submittedName>
</protein>
<keyword evidence="3" id="KW-0121">Carboxypeptidase</keyword>
<evidence type="ECO:0000256" key="1">
    <source>
        <dbReference type="SAM" id="SignalP"/>
    </source>
</evidence>
<feature type="domain" description="Beta-lactamase-related" evidence="2">
    <location>
        <begin position="47"/>
        <end position="375"/>
    </location>
</feature>
<reference evidence="3 4" key="1">
    <citation type="submission" date="2018-07" db="EMBL/GenBank/DDBJ databases">
        <title>Genomic Encyclopedia of Type Strains, Phase IV (KMG-IV): sequencing the most valuable type-strain genomes for metagenomic binning, comparative biology and taxonomic classification.</title>
        <authorList>
            <person name="Goeker M."/>
        </authorList>
    </citation>
    <scope>NUCLEOTIDE SEQUENCE [LARGE SCALE GENOMIC DNA]</scope>
    <source>
        <strain evidence="3 4">DSM 16500</strain>
    </source>
</reference>
<accession>A0A370GZJ7</accession>
<keyword evidence="1" id="KW-0732">Signal</keyword>
<dbReference type="SUPFAM" id="SSF56601">
    <property type="entry name" value="beta-lactamase/transpeptidase-like"/>
    <property type="match status" value="1"/>
</dbReference>
<dbReference type="InterPro" id="IPR012338">
    <property type="entry name" value="Beta-lactam/transpept-like"/>
</dbReference>
<evidence type="ECO:0000313" key="3">
    <source>
        <dbReference type="EMBL" id="RDI48094.1"/>
    </source>
</evidence>
<keyword evidence="3" id="KW-0378">Hydrolase</keyword>
<evidence type="ECO:0000313" key="4">
    <source>
        <dbReference type="Proteomes" id="UP000254720"/>
    </source>
</evidence>
<dbReference type="Gene3D" id="3.40.710.10">
    <property type="entry name" value="DD-peptidase/beta-lactamase superfamily"/>
    <property type="match status" value="1"/>
</dbReference>
<sequence>MFYIRSIVMGALFCFSLASHAQNTDVSFNEKAQKSLVEHYNRYKDKEYFSGGALSIYIPGEDIKNYYVGRTAHDDQTGRDITANTLFQIGSITKSFTAAIILQLEKEKKLSIDDTLEKWLPQYSKWPQISIKSLLNMTSCLPNYSDTPLWNVDEFHQPLRRWKSEELVSYVYPKGELSPPLRQGYFYTNTGYILASMIVEKITEHSFTQELNERTINKAGLENTFYPVPATEIAIQSRLAHGYNYNQYDSPNFVGQNLQNNNLSWAAAAGGAVSNTEDIIKWVKALFTEHVILDEAQQTKLKQIVSEQTGKPVKETTSTDPRAFGLGVAQGFDKHMGRYWYYEGETLGYRAIYLYTPCNGVIISAVFNSAVDAKNDHIGELMKQVFNLVQENYPKLKCKPV</sequence>
<dbReference type="Pfam" id="PF00144">
    <property type="entry name" value="Beta-lactamase"/>
    <property type="match status" value="1"/>
</dbReference>
<keyword evidence="4" id="KW-1185">Reference proteome</keyword>